<dbReference type="InterPro" id="IPR046228">
    <property type="entry name" value="DUF6261"/>
</dbReference>
<dbReference type="Proteomes" id="UP000018837">
    <property type="component" value="Unassembled WGS sequence"/>
</dbReference>
<feature type="region of interest" description="Disordered" evidence="1">
    <location>
        <begin position="233"/>
        <end position="335"/>
    </location>
</feature>
<protein>
    <submittedName>
        <fullName evidence="2">Uncharacterized protein</fullName>
    </submittedName>
</protein>
<gene>
    <name evidence="2" type="ORF">N425_05070</name>
</gene>
<reference evidence="2 3" key="1">
    <citation type="submission" date="2013-11" db="EMBL/GenBank/DDBJ databases">
        <title>Single cell genomics of uncultured Tannerella BU063 (oral taxon 286).</title>
        <authorList>
            <person name="Beall C.J."/>
            <person name="Campbell A.G."/>
            <person name="Griffen A.L."/>
            <person name="Podar M."/>
            <person name="Leys E.J."/>
        </authorList>
    </citation>
    <scope>NUCLEOTIDE SEQUENCE [LARGE SCALE GENOMIC DNA]</scope>
    <source>
        <strain evidence="2">Cell 2</strain>
    </source>
</reference>
<comment type="caution">
    <text evidence="2">The sequence shown here is derived from an EMBL/GenBank/DDBJ whole genome shotgun (WGS) entry which is preliminary data.</text>
</comment>
<feature type="compositionally biased region" description="Basic and acidic residues" evidence="1">
    <location>
        <begin position="265"/>
        <end position="285"/>
    </location>
</feature>
<evidence type="ECO:0000256" key="1">
    <source>
        <dbReference type="SAM" id="MobiDB-lite"/>
    </source>
</evidence>
<dbReference type="Pfam" id="PF19775">
    <property type="entry name" value="DUF6261"/>
    <property type="match status" value="1"/>
</dbReference>
<dbReference type="AlphaFoldDB" id="W2C560"/>
<dbReference type="EMBL" id="AYUF01000369">
    <property type="protein sequence ID" value="ETK02285.1"/>
    <property type="molecule type" value="Genomic_DNA"/>
</dbReference>
<evidence type="ECO:0000313" key="3">
    <source>
        <dbReference type="Proteomes" id="UP000018837"/>
    </source>
</evidence>
<organism evidence="2 3">
    <name type="scientific">Tannerella sp. oral taxon BU063 isolate Cell 2</name>
    <dbReference type="NCBI Taxonomy" id="1411148"/>
    <lineage>
        <taxon>Bacteria</taxon>
        <taxon>Pseudomonadati</taxon>
        <taxon>Bacteroidota</taxon>
        <taxon>Bacteroidia</taxon>
        <taxon>Bacteroidales</taxon>
        <taxon>Tannerellaceae</taxon>
        <taxon>Tannerella</taxon>
    </lineage>
</organism>
<feature type="compositionally biased region" description="Basic residues" evidence="1">
    <location>
        <begin position="250"/>
        <end position="264"/>
    </location>
</feature>
<proteinExistence type="predicted"/>
<feature type="compositionally biased region" description="Gly residues" evidence="1">
    <location>
        <begin position="313"/>
        <end position="327"/>
    </location>
</feature>
<sequence length="335" mass="37151">MEKIQINVPRTITFVKANNTKLNNSLHVQYHRKQYDLVMAVDKTKLKLPADLPEKWNTGITYETKIDQHSALSADTAKLKKKDAERKDQLIHIFLTIRAQERSHKEDVRDAALRLAATLHPYEKIYKLPYEMESGRLLSMEDDIKTMTAEITALGLTDAFENLKKINTEFEALHVRRRTGDADGKLPQAVEIRPQTDAAFDAVCQYIQAAYLSAASDDDRALIDQLVDRMNQTSRDFKTMQRSLTASHRKDNKKKPGEKKKPRKKPDDGPDIRLPEDGNQPKKPEGGGGGKQPETPKPGGAGEGKKPETPQPGGAGTGGTGGTGGGSPEIHLPEE</sequence>
<feature type="compositionally biased region" description="Polar residues" evidence="1">
    <location>
        <begin position="233"/>
        <end position="246"/>
    </location>
</feature>
<evidence type="ECO:0000313" key="2">
    <source>
        <dbReference type="EMBL" id="ETK02285.1"/>
    </source>
</evidence>
<dbReference type="PATRIC" id="fig|1411148.3.peg.728"/>
<name>W2C560_9BACT</name>
<accession>W2C560</accession>